<dbReference type="PROSITE" id="PS00188">
    <property type="entry name" value="BIOTIN"/>
    <property type="match status" value="1"/>
</dbReference>
<accession>A0ABV3L5F3</accession>
<organism evidence="10 11">
    <name type="scientific">Meridianimarinicoccus marinus</name>
    <dbReference type="NCBI Taxonomy" id="3231483"/>
    <lineage>
        <taxon>Bacteria</taxon>
        <taxon>Pseudomonadati</taxon>
        <taxon>Pseudomonadota</taxon>
        <taxon>Alphaproteobacteria</taxon>
        <taxon>Rhodobacterales</taxon>
        <taxon>Paracoccaceae</taxon>
        <taxon>Meridianimarinicoccus</taxon>
    </lineage>
</organism>
<evidence type="ECO:0000256" key="5">
    <source>
        <dbReference type="ARBA" id="ARBA00023267"/>
    </source>
</evidence>
<dbReference type="Pfam" id="PF02786">
    <property type="entry name" value="CPSase_L_D2"/>
    <property type="match status" value="1"/>
</dbReference>
<evidence type="ECO:0000256" key="6">
    <source>
        <dbReference type="PROSITE-ProRule" id="PRU00409"/>
    </source>
</evidence>
<evidence type="ECO:0000259" key="9">
    <source>
        <dbReference type="PROSITE" id="PS50979"/>
    </source>
</evidence>
<keyword evidence="11" id="KW-1185">Reference proteome</keyword>
<dbReference type="CDD" id="cd06850">
    <property type="entry name" value="biotinyl_domain"/>
    <property type="match status" value="1"/>
</dbReference>
<dbReference type="InterPro" id="IPR011761">
    <property type="entry name" value="ATP-grasp"/>
</dbReference>
<dbReference type="InterPro" id="IPR050856">
    <property type="entry name" value="Biotin_carboxylase_complex"/>
</dbReference>
<dbReference type="InterPro" id="IPR011053">
    <property type="entry name" value="Single_hybrid_motif"/>
</dbReference>
<name>A0ABV3L5F3_9RHOB</name>
<dbReference type="PANTHER" id="PTHR18866">
    <property type="entry name" value="CARBOXYLASE:PYRUVATE/ACETYL-COA/PROPIONYL-COA CARBOXYLASE"/>
    <property type="match status" value="1"/>
</dbReference>
<dbReference type="InterPro" id="IPR005481">
    <property type="entry name" value="BC-like_N"/>
</dbReference>
<proteinExistence type="predicted"/>
<dbReference type="InterPro" id="IPR005482">
    <property type="entry name" value="Biotin_COase_C"/>
</dbReference>
<dbReference type="SUPFAM" id="SSF51246">
    <property type="entry name" value="Rudiment single hybrid motif"/>
    <property type="match status" value="1"/>
</dbReference>
<reference evidence="10 11" key="1">
    <citation type="submission" date="2024-07" db="EMBL/GenBank/DDBJ databases">
        <authorList>
            <person name="Kang M."/>
        </authorList>
    </citation>
    <scope>NUCLEOTIDE SEQUENCE [LARGE SCALE GENOMIC DNA]</scope>
    <source>
        <strain evidence="10 11">DFM31</strain>
    </source>
</reference>
<dbReference type="PROSITE" id="PS00867">
    <property type="entry name" value="CPSASE_2"/>
    <property type="match status" value="1"/>
</dbReference>
<gene>
    <name evidence="10" type="ORF">AB0T83_08470</name>
</gene>
<feature type="domain" description="ATP-grasp" evidence="8">
    <location>
        <begin position="120"/>
        <end position="322"/>
    </location>
</feature>
<dbReference type="PROSITE" id="PS50975">
    <property type="entry name" value="ATP_GRASP"/>
    <property type="match status" value="1"/>
</dbReference>
<evidence type="ECO:0000259" key="7">
    <source>
        <dbReference type="PROSITE" id="PS50968"/>
    </source>
</evidence>
<dbReference type="InterPro" id="IPR000089">
    <property type="entry name" value="Biotin_lipoyl"/>
</dbReference>
<dbReference type="InterPro" id="IPR048429">
    <property type="entry name" value="MCC_alpha_BT"/>
</dbReference>
<evidence type="ECO:0000256" key="3">
    <source>
        <dbReference type="ARBA" id="ARBA00022741"/>
    </source>
</evidence>
<dbReference type="SMART" id="SM00878">
    <property type="entry name" value="Biotin_carb_C"/>
    <property type="match status" value="1"/>
</dbReference>
<dbReference type="Pfam" id="PF21139">
    <property type="entry name" value="BT_MCC_alpha"/>
    <property type="match status" value="1"/>
</dbReference>
<evidence type="ECO:0000256" key="1">
    <source>
        <dbReference type="ARBA" id="ARBA00001953"/>
    </source>
</evidence>
<dbReference type="SUPFAM" id="SSF56059">
    <property type="entry name" value="Glutathione synthetase ATP-binding domain-like"/>
    <property type="match status" value="1"/>
</dbReference>
<dbReference type="InterPro" id="IPR011764">
    <property type="entry name" value="Biotin_carboxylation_dom"/>
</dbReference>
<evidence type="ECO:0000256" key="2">
    <source>
        <dbReference type="ARBA" id="ARBA00022598"/>
    </source>
</evidence>
<keyword evidence="4 6" id="KW-0067">ATP-binding</keyword>
<keyword evidence="2" id="KW-0436">Ligase</keyword>
<dbReference type="RefSeq" id="WP_366192597.1">
    <property type="nucleotide sequence ID" value="NZ_JBFBVU010000008.1"/>
</dbReference>
<protein>
    <submittedName>
        <fullName evidence="10">Acetyl/propionyl/methylcrotonyl-CoA carboxylase subunit alpha</fullName>
    </submittedName>
</protein>
<evidence type="ECO:0000313" key="11">
    <source>
        <dbReference type="Proteomes" id="UP001553161"/>
    </source>
</evidence>
<sequence length="667" mass="70390">MFTKILIANRGEIAARVITTARRLGVRTVAVYSDADANAAHVELADEAVHIGPAAAADSYLRADRILEAARRTGAEAIHPGYGFLSENPRFVEAVEAAGLTFIGPPADAIRAMGLKDAAKAAMEAAGVPVVPGYHGAEQDPQFLAKQADKIGYPVLIKARAGGGGKGMRLVERPAGFAEALAGAQREGQASFGDPGVLIEKYITHPRHVEIQVFADGHGNVVHLFERDCSLQRRHQKVIEEAPAPGMPQEVRAAMGRAAVEAARAIGYKGAGTVEFIADGSTGLRADGFWFMEMNTRLQVEHPVSEAITGLDFVELQLRVAAGETLPVTQADLKINGWAMEARLYAEDPAKGFLPATGTLDHLRFPEGARFGPGALRIDSGVRQGDEISPWYDPMIAKVIVHAPTRGAAIGQLRAALMDTQVTGTTTNLAFLTALTRNPSFVAGDVETGLIARDQAALVAQPDPAPHVASVAALAALGLLEDRSGPDPWDRLSGWRHWSDAKLYVTLEHGGQEIAAQVRALGGGRFRVNLGDGGQALQVARRPDGRLAVQTDGHASLLDLVRNGSRLTLFHDGQAYAFGLPDSLADIEDTEAGGDLISAPMPGLVKLVAAKPGAAVTQGDALFVLEAMKMEHTLTAPRDGTVQEVLVAEGDQVTDGAVLLVLEPGDG</sequence>
<evidence type="ECO:0000313" key="10">
    <source>
        <dbReference type="EMBL" id="MEV8466809.1"/>
    </source>
</evidence>
<dbReference type="Proteomes" id="UP001553161">
    <property type="component" value="Unassembled WGS sequence"/>
</dbReference>
<dbReference type="Pfam" id="PF00364">
    <property type="entry name" value="Biotin_lipoyl"/>
    <property type="match status" value="1"/>
</dbReference>
<evidence type="ECO:0000256" key="4">
    <source>
        <dbReference type="ARBA" id="ARBA00022840"/>
    </source>
</evidence>
<comment type="cofactor">
    <cofactor evidence="1">
        <name>biotin</name>
        <dbReference type="ChEBI" id="CHEBI:57586"/>
    </cofactor>
</comment>
<dbReference type="PANTHER" id="PTHR18866:SF33">
    <property type="entry name" value="METHYLCROTONOYL-COA CARBOXYLASE SUBUNIT ALPHA, MITOCHONDRIAL-RELATED"/>
    <property type="match status" value="1"/>
</dbReference>
<dbReference type="InterPro" id="IPR005479">
    <property type="entry name" value="CPAse_ATP-bd"/>
</dbReference>
<dbReference type="PROSITE" id="PS50968">
    <property type="entry name" value="BIOTINYL_LIPOYL"/>
    <property type="match status" value="1"/>
</dbReference>
<feature type="domain" description="Lipoyl-binding" evidence="7">
    <location>
        <begin position="584"/>
        <end position="663"/>
    </location>
</feature>
<dbReference type="Pfam" id="PF00289">
    <property type="entry name" value="Biotin_carb_N"/>
    <property type="match status" value="1"/>
</dbReference>
<feature type="domain" description="Biotin carboxylation" evidence="9">
    <location>
        <begin position="1"/>
        <end position="456"/>
    </location>
</feature>
<dbReference type="SUPFAM" id="SSF51230">
    <property type="entry name" value="Single hybrid motif"/>
    <property type="match status" value="1"/>
</dbReference>
<keyword evidence="3 6" id="KW-0547">Nucleotide-binding</keyword>
<dbReference type="PROSITE" id="PS50979">
    <property type="entry name" value="BC"/>
    <property type="match status" value="1"/>
</dbReference>
<keyword evidence="5" id="KW-0092">Biotin</keyword>
<dbReference type="InterPro" id="IPR011054">
    <property type="entry name" value="Rudment_hybrid_motif"/>
</dbReference>
<dbReference type="InterPro" id="IPR001882">
    <property type="entry name" value="Biotin_BS"/>
</dbReference>
<dbReference type="Gene3D" id="2.40.50.100">
    <property type="match status" value="1"/>
</dbReference>
<dbReference type="Gene3D" id="3.30.470.20">
    <property type="entry name" value="ATP-grasp fold, B domain"/>
    <property type="match status" value="1"/>
</dbReference>
<dbReference type="InterPro" id="IPR016185">
    <property type="entry name" value="PreATP-grasp_dom_sf"/>
</dbReference>
<dbReference type="Pfam" id="PF02785">
    <property type="entry name" value="Biotin_carb_C"/>
    <property type="match status" value="1"/>
</dbReference>
<dbReference type="EMBL" id="JBFBVU010000008">
    <property type="protein sequence ID" value="MEV8466809.1"/>
    <property type="molecule type" value="Genomic_DNA"/>
</dbReference>
<evidence type="ECO:0000259" key="8">
    <source>
        <dbReference type="PROSITE" id="PS50975"/>
    </source>
</evidence>
<dbReference type="SUPFAM" id="SSF52440">
    <property type="entry name" value="PreATP-grasp domain"/>
    <property type="match status" value="1"/>
</dbReference>
<comment type="caution">
    <text evidence="10">The sequence shown here is derived from an EMBL/GenBank/DDBJ whole genome shotgun (WGS) entry which is preliminary data.</text>
</comment>
<dbReference type="Gene3D" id="3.30.700.40">
    <property type="match status" value="1"/>
</dbReference>